<sequence length="383" mass="43203">MRHLGIVLVALYTLLLGARSKPMWRSPFGGESSSGGRRDGEGSSSGAQPSDPGFHWQENELQPPWTPLPQPWPADSSGAQPASSPIASQGALSDLTVIPATESQAAPVHHVTPQEWEENLQRALAMPNLVFTSVDKEYREGPRIYVAHNRHPSDWHPNIADASHEQPRTEQQRAHFASVVENVVKIKAKALPQGMPRWRTLVYLNSQDRMDYLNREYFRGAMQFLPINTAQLTWKLLNTLLTDREQYLLLAPRVRGELGLLVAMHRSGRMPAIETLTGALKNTQQVVTLWSPFLLDGTRTTVVFYGVGRLDTRDFERTLKHIGGLASRWSGLPPFWDAAYYLERLPKQFALGFYQDEHGVEDSEEQQRALERFESASRYLRSG</sequence>
<protein>
    <recommendedName>
        <fullName evidence="5">Effector family protein Eff1</fullName>
    </recommendedName>
</protein>
<dbReference type="OrthoDB" id="2556722at2759"/>
<comment type="caution">
    <text evidence="3">The sequence shown here is derived from an EMBL/GenBank/DDBJ whole genome shotgun (WGS) entry which is preliminary data.</text>
</comment>
<organism evidence="3 4">
    <name type="scientific">Sporisorium graminicola</name>
    <dbReference type="NCBI Taxonomy" id="280036"/>
    <lineage>
        <taxon>Eukaryota</taxon>
        <taxon>Fungi</taxon>
        <taxon>Dikarya</taxon>
        <taxon>Basidiomycota</taxon>
        <taxon>Ustilaginomycotina</taxon>
        <taxon>Ustilaginomycetes</taxon>
        <taxon>Ustilaginales</taxon>
        <taxon>Ustilaginaceae</taxon>
        <taxon>Sporisorium</taxon>
    </lineage>
</organism>
<name>A0A4U7KQJ7_9BASI</name>
<dbReference type="EMBL" id="SRRM01000018">
    <property type="protein sequence ID" value="TKY86167.1"/>
    <property type="molecule type" value="Genomic_DNA"/>
</dbReference>
<proteinExistence type="predicted"/>
<dbReference type="AlphaFoldDB" id="A0A4U7KQJ7"/>
<dbReference type="GeneID" id="40727887"/>
<evidence type="ECO:0000313" key="3">
    <source>
        <dbReference type="EMBL" id="TKY86167.1"/>
    </source>
</evidence>
<keyword evidence="4" id="KW-1185">Reference proteome</keyword>
<dbReference type="Proteomes" id="UP000306050">
    <property type="component" value="Chromosome SGRAM_5"/>
</dbReference>
<evidence type="ECO:0008006" key="5">
    <source>
        <dbReference type="Google" id="ProtNLM"/>
    </source>
</evidence>
<dbReference type="RefSeq" id="XP_029738152.1">
    <property type="nucleotide sequence ID" value="XM_029885586.1"/>
</dbReference>
<feature type="signal peptide" evidence="2">
    <location>
        <begin position="1"/>
        <end position="20"/>
    </location>
</feature>
<dbReference type="KEGG" id="sgra:EX895_004992"/>
<feature type="compositionally biased region" description="Polar residues" evidence="1">
    <location>
        <begin position="77"/>
        <end position="87"/>
    </location>
</feature>
<gene>
    <name evidence="3" type="ORF">EX895_004992</name>
</gene>
<feature type="region of interest" description="Disordered" evidence="1">
    <location>
        <begin position="23"/>
        <end position="87"/>
    </location>
</feature>
<accession>A0A4U7KQJ7</accession>
<evidence type="ECO:0000256" key="1">
    <source>
        <dbReference type="SAM" id="MobiDB-lite"/>
    </source>
</evidence>
<keyword evidence="2" id="KW-0732">Signal</keyword>
<evidence type="ECO:0000256" key="2">
    <source>
        <dbReference type="SAM" id="SignalP"/>
    </source>
</evidence>
<reference evidence="3 4" key="1">
    <citation type="submission" date="2019-05" db="EMBL/GenBank/DDBJ databases">
        <title>Sporisorium graminicola CBS 10092 draft sequencing and annotation.</title>
        <authorList>
            <person name="Solano-Gonzalez S."/>
            <person name="Caddick M.X."/>
            <person name="Darby A."/>
        </authorList>
    </citation>
    <scope>NUCLEOTIDE SEQUENCE [LARGE SCALE GENOMIC DNA]</scope>
    <source>
        <strain evidence="3 4">CBS 10092</strain>
    </source>
</reference>
<feature type="chain" id="PRO_5020547376" description="Effector family protein Eff1" evidence="2">
    <location>
        <begin position="21"/>
        <end position="383"/>
    </location>
</feature>
<evidence type="ECO:0000313" key="4">
    <source>
        <dbReference type="Proteomes" id="UP000306050"/>
    </source>
</evidence>